<sequence>MAKNTAPDFGNGPAPKRYANTRPKPAASLVLVDNSGSSPRFLMGRRSMKHVFMPGFFVFPGGRFERSDNSIKAGLPSEDETLIHAQAAKTPSAGALLACALRETHEETGIELENDALNARYLARAITPPGQVRRYDTRFFIGLCDSNALSPTSSTDDELSSIAWIGMDEMPEGRIHRITELVLKSSLERLERDPALSKTVKTPTFRFRHGKPVIEYD</sequence>
<organism evidence="9 10">
    <name type="scientific">Ahrensia kielensis</name>
    <dbReference type="NCBI Taxonomy" id="76980"/>
    <lineage>
        <taxon>Bacteria</taxon>
        <taxon>Pseudomonadati</taxon>
        <taxon>Pseudomonadota</taxon>
        <taxon>Alphaproteobacteria</taxon>
        <taxon>Hyphomicrobiales</taxon>
        <taxon>Ahrensiaceae</taxon>
        <taxon>Ahrensia</taxon>
    </lineage>
</organism>
<keyword evidence="5" id="KW-0460">Magnesium</keyword>
<keyword evidence="3" id="KW-0479">Metal-binding</keyword>
<dbReference type="CDD" id="cd18870">
    <property type="entry name" value="NUDIX_AcylCoAdiphos_Nudt19"/>
    <property type="match status" value="1"/>
</dbReference>
<dbReference type="InterPro" id="IPR000086">
    <property type="entry name" value="NUDIX_hydrolase_dom"/>
</dbReference>
<dbReference type="Pfam" id="PF00293">
    <property type="entry name" value="NUDIX"/>
    <property type="match status" value="1"/>
</dbReference>
<dbReference type="InterPro" id="IPR015797">
    <property type="entry name" value="NUDIX_hydrolase-like_dom_sf"/>
</dbReference>
<evidence type="ECO:0000256" key="6">
    <source>
        <dbReference type="ARBA" id="ARBA00023211"/>
    </source>
</evidence>
<dbReference type="Proteomes" id="UP001477870">
    <property type="component" value="Unassembled WGS sequence"/>
</dbReference>
<gene>
    <name evidence="9" type="ORF">WNY59_03855</name>
</gene>
<dbReference type="EC" id="3.6.-.-" evidence="9"/>
<comment type="cofactor">
    <cofactor evidence="1">
        <name>Mn(2+)</name>
        <dbReference type="ChEBI" id="CHEBI:29035"/>
    </cofactor>
</comment>
<dbReference type="SUPFAM" id="SSF55811">
    <property type="entry name" value="Nudix"/>
    <property type="match status" value="1"/>
</dbReference>
<dbReference type="GO" id="GO:0016787">
    <property type="term" value="F:hydrolase activity"/>
    <property type="evidence" value="ECO:0007669"/>
    <property type="project" value="UniProtKB-KW"/>
</dbReference>
<feature type="region of interest" description="Disordered" evidence="7">
    <location>
        <begin position="1"/>
        <end position="22"/>
    </location>
</feature>
<evidence type="ECO:0000313" key="10">
    <source>
        <dbReference type="Proteomes" id="UP001477870"/>
    </source>
</evidence>
<comment type="caution">
    <text evidence="9">The sequence shown here is derived from an EMBL/GenBank/DDBJ whole genome shotgun (WGS) entry which is preliminary data.</text>
</comment>
<dbReference type="RefSeq" id="WP_342847026.1">
    <property type="nucleotide sequence ID" value="NZ_JBBMQO010000002.1"/>
</dbReference>
<evidence type="ECO:0000256" key="7">
    <source>
        <dbReference type="SAM" id="MobiDB-lite"/>
    </source>
</evidence>
<proteinExistence type="predicted"/>
<evidence type="ECO:0000256" key="2">
    <source>
        <dbReference type="ARBA" id="ARBA00001946"/>
    </source>
</evidence>
<evidence type="ECO:0000256" key="1">
    <source>
        <dbReference type="ARBA" id="ARBA00001936"/>
    </source>
</evidence>
<reference evidence="9 10" key="1">
    <citation type="submission" date="2024-03" db="EMBL/GenBank/DDBJ databases">
        <title>Community enrichment and isolation of bacterial strains for fucoidan degradation.</title>
        <authorList>
            <person name="Sichert A."/>
        </authorList>
    </citation>
    <scope>NUCLEOTIDE SEQUENCE [LARGE SCALE GENOMIC DNA]</scope>
    <source>
        <strain evidence="9 10">AS62</strain>
    </source>
</reference>
<dbReference type="InterPro" id="IPR039121">
    <property type="entry name" value="NUDT19"/>
</dbReference>
<evidence type="ECO:0000256" key="4">
    <source>
        <dbReference type="ARBA" id="ARBA00022801"/>
    </source>
</evidence>
<protein>
    <submittedName>
        <fullName evidence="9">NUDIX hydrolase</fullName>
        <ecNumber evidence="9">3.6.-.-</ecNumber>
    </submittedName>
</protein>
<dbReference type="Gene3D" id="3.90.79.10">
    <property type="entry name" value="Nucleoside Triphosphate Pyrophosphohydrolase"/>
    <property type="match status" value="2"/>
</dbReference>
<dbReference type="PANTHER" id="PTHR12318">
    <property type="entry name" value="TESTOSTERONE-REGULATED PROTEIN RP2"/>
    <property type="match status" value="1"/>
</dbReference>
<keyword evidence="6" id="KW-0464">Manganese</keyword>
<comment type="cofactor">
    <cofactor evidence="2">
        <name>Mg(2+)</name>
        <dbReference type="ChEBI" id="CHEBI:18420"/>
    </cofactor>
</comment>
<accession>A0ABU9T4Q9</accession>
<dbReference type="PANTHER" id="PTHR12318:SF0">
    <property type="entry name" value="ACYL-COENZYME A DIPHOSPHATASE NUDT19"/>
    <property type="match status" value="1"/>
</dbReference>
<evidence type="ECO:0000256" key="3">
    <source>
        <dbReference type="ARBA" id="ARBA00022723"/>
    </source>
</evidence>
<keyword evidence="4 9" id="KW-0378">Hydrolase</keyword>
<name>A0ABU9T4Q9_9HYPH</name>
<evidence type="ECO:0000313" key="9">
    <source>
        <dbReference type="EMBL" id="MEM5500718.1"/>
    </source>
</evidence>
<evidence type="ECO:0000256" key="5">
    <source>
        <dbReference type="ARBA" id="ARBA00022842"/>
    </source>
</evidence>
<feature type="domain" description="Nudix hydrolase" evidence="8">
    <location>
        <begin position="22"/>
        <end position="188"/>
    </location>
</feature>
<evidence type="ECO:0000259" key="8">
    <source>
        <dbReference type="PROSITE" id="PS51462"/>
    </source>
</evidence>
<keyword evidence="10" id="KW-1185">Reference proteome</keyword>
<dbReference type="EMBL" id="JBBMQO010000002">
    <property type="protein sequence ID" value="MEM5500718.1"/>
    <property type="molecule type" value="Genomic_DNA"/>
</dbReference>
<dbReference type="PROSITE" id="PS51462">
    <property type="entry name" value="NUDIX"/>
    <property type="match status" value="1"/>
</dbReference>